<protein>
    <submittedName>
        <fullName evidence="1">Uncharacterized protein</fullName>
    </submittedName>
</protein>
<proteinExistence type="predicted"/>
<name>A0AAU9LIS2_9ASTR</name>
<reference evidence="1 2" key="1">
    <citation type="submission" date="2022-01" db="EMBL/GenBank/DDBJ databases">
        <authorList>
            <person name="Xiong W."/>
            <person name="Schranz E."/>
        </authorList>
    </citation>
    <scope>NUCLEOTIDE SEQUENCE [LARGE SCALE GENOMIC DNA]</scope>
</reference>
<organism evidence="1 2">
    <name type="scientific">Lactuca virosa</name>
    <dbReference type="NCBI Taxonomy" id="75947"/>
    <lineage>
        <taxon>Eukaryota</taxon>
        <taxon>Viridiplantae</taxon>
        <taxon>Streptophyta</taxon>
        <taxon>Embryophyta</taxon>
        <taxon>Tracheophyta</taxon>
        <taxon>Spermatophyta</taxon>
        <taxon>Magnoliopsida</taxon>
        <taxon>eudicotyledons</taxon>
        <taxon>Gunneridae</taxon>
        <taxon>Pentapetalae</taxon>
        <taxon>asterids</taxon>
        <taxon>campanulids</taxon>
        <taxon>Asterales</taxon>
        <taxon>Asteraceae</taxon>
        <taxon>Cichorioideae</taxon>
        <taxon>Cichorieae</taxon>
        <taxon>Lactucinae</taxon>
        <taxon>Lactuca</taxon>
    </lineage>
</organism>
<keyword evidence="2" id="KW-1185">Reference proteome</keyword>
<sequence>MPSLRVMFDKCDINVWTNSPFIDLHVSSFFFAHRSCPTVASTAASLPFILLIDSVQQKWMTRWLHCIM</sequence>
<dbReference type="Proteomes" id="UP001157418">
    <property type="component" value="Unassembled WGS sequence"/>
</dbReference>
<evidence type="ECO:0000313" key="2">
    <source>
        <dbReference type="Proteomes" id="UP001157418"/>
    </source>
</evidence>
<accession>A0AAU9LIS2</accession>
<gene>
    <name evidence="1" type="ORF">LVIROSA_LOCUS2135</name>
</gene>
<comment type="caution">
    <text evidence="1">The sequence shown here is derived from an EMBL/GenBank/DDBJ whole genome shotgun (WGS) entry which is preliminary data.</text>
</comment>
<evidence type="ECO:0000313" key="1">
    <source>
        <dbReference type="EMBL" id="CAH1414207.1"/>
    </source>
</evidence>
<dbReference type="EMBL" id="CAKMRJ010000001">
    <property type="protein sequence ID" value="CAH1414207.1"/>
    <property type="molecule type" value="Genomic_DNA"/>
</dbReference>
<dbReference type="AlphaFoldDB" id="A0AAU9LIS2"/>